<keyword evidence="3" id="KW-1185">Reference proteome</keyword>
<sequence length="209" mass="23448">MTSPPDHLQMVSLRGEEYVFELKGMMPDGLIEVYRQVYMDSFLIFALPVGVKNIRYFREWSVREALNFCTDLGIHNIPSDLLSMKIDKIVWESMLPTRGSSYTSISMENASKGPSRTTLAYSPSMVEEDGTSLWRRNPTGQLLDRFCAAKYREAFNTGESSGVLEGTTVDAVVYHPRNSAQEADKAGLTSFSSGTLRLKRPDPEPFEGL</sequence>
<proteinExistence type="predicted"/>
<name>A0A9N9UQN5_9HYPO</name>
<reference evidence="2 3" key="2">
    <citation type="submission" date="2021-10" db="EMBL/GenBank/DDBJ databases">
        <authorList>
            <person name="Piombo E."/>
        </authorList>
    </citation>
    <scope>NUCLEOTIDE SEQUENCE [LARGE SCALE GENOMIC DNA]</scope>
</reference>
<evidence type="ECO:0000256" key="1">
    <source>
        <dbReference type="SAM" id="MobiDB-lite"/>
    </source>
</evidence>
<reference evidence="3" key="1">
    <citation type="submission" date="2019-06" db="EMBL/GenBank/DDBJ databases">
        <authorList>
            <person name="Broberg M."/>
        </authorList>
    </citation>
    <scope>NUCLEOTIDE SEQUENCE [LARGE SCALE GENOMIC DNA]</scope>
</reference>
<evidence type="ECO:0000313" key="3">
    <source>
        <dbReference type="Proteomes" id="UP000754883"/>
    </source>
</evidence>
<organism evidence="2 3">
    <name type="scientific">Clonostachys byssicola</name>
    <dbReference type="NCBI Taxonomy" id="160290"/>
    <lineage>
        <taxon>Eukaryota</taxon>
        <taxon>Fungi</taxon>
        <taxon>Dikarya</taxon>
        <taxon>Ascomycota</taxon>
        <taxon>Pezizomycotina</taxon>
        <taxon>Sordariomycetes</taxon>
        <taxon>Hypocreomycetidae</taxon>
        <taxon>Hypocreales</taxon>
        <taxon>Bionectriaceae</taxon>
        <taxon>Clonostachys</taxon>
    </lineage>
</organism>
<dbReference type="OrthoDB" id="5159969at2759"/>
<gene>
    <name evidence="2" type="ORF">CBYS24578_00004042</name>
</gene>
<feature type="region of interest" description="Disordered" evidence="1">
    <location>
        <begin position="182"/>
        <end position="209"/>
    </location>
</feature>
<comment type="caution">
    <text evidence="2">The sequence shown here is derived from an EMBL/GenBank/DDBJ whole genome shotgun (WGS) entry which is preliminary data.</text>
</comment>
<dbReference type="EMBL" id="CABFNO020001536">
    <property type="protein sequence ID" value="CAG9995965.1"/>
    <property type="molecule type" value="Genomic_DNA"/>
</dbReference>
<evidence type="ECO:0000313" key="2">
    <source>
        <dbReference type="EMBL" id="CAG9995965.1"/>
    </source>
</evidence>
<dbReference type="Proteomes" id="UP000754883">
    <property type="component" value="Unassembled WGS sequence"/>
</dbReference>
<accession>A0A9N9UQN5</accession>
<protein>
    <submittedName>
        <fullName evidence="2">Uncharacterized protein</fullName>
    </submittedName>
</protein>
<dbReference type="AlphaFoldDB" id="A0A9N9UQN5"/>